<keyword evidence="3" id="KW-0732">Signal</keyword>
<dbReference type="EMBL" id="OZ023716">
    <property type="protein sequence ID" value="CAK9865390.1"/>
    <property type="molecule type" value="Genomic_DNA"/>
</dbReference>
<evidence type="ECO:0000313" key="15">
    <source>
        <dbReference type="Proteomes" id="UP001497522"/>
    </source>
</evidence>
<name>A0ABP1AS33_9BRYO</name>
<evidence type="ECO:0000256" key="6">
    <source>
        <dbReference type="ARBA" id="ARBA00022840"/>
    </source>
</evidence>
<dbReference type="PROSITE" id="PS50011">
    <property type="entry name" value="PROTEIN_KINASE_DOM"/>
    <property type="match status" value="1"/>
</dbReference>
<dbReference type="Gene3D" id="2.10.25.10">
    <property type="entry name" value="Laminin"/>
    <property type="match status" value="1"/>
</dbReference>
<feature type="region of interest" description="Disordered" evidence="10">
    <location>
        <begin position="631"/>
        <end position="653"/>
    </location>
</feature>
<evidence type="ECO:0000256" key="9">
    <source>
        <dbReference type="PROSITE-ProRule" id="PRU10141"/>
    </source>
</evidence>
<feature type="transmembrane region" description="Helical" evidence="11">
    <location>
        <begin position="226"/>
        <end position="250"/>
    </location>
</feature>
<dbReference type="InterPro" id="IPR000742">
    <property type="entry name" value="EGF"/>
</dbReference>
<feature type="binding site" evidence="9">
    <location>
        <position position="332"/>
    </location>
    <ligand>
        <name>ATP</name>
        <dbReference type="ChEBI" id="CHEBI:30616"/>
    </ligand>
</feature>
<evidence type="ECO:0000256" key="4">
    <source>
        <dbReference type="ARBA" id="ARBA00022741"/>
    </source>
</evidence>
<keyword evidence="11" id="KW-1133">Transmembrane helix</keyword>
<reference evidence="14" key="1">
    <citation type="submission" date="2024-03" db="EMBL/GenBank/DDBJ databases">
        <authorList>
            <consortium name="ELIXIR-Norway"/>
            <consortium name="Elixir Norway"/>
        </authorList>
    </citation>
    <scope>NUCLEOTIDE SEQUENCE</scope>
</reference>
<evidence type="ECO:0000313" key="14">
    <source>
        <dbReference type="EMBL" id="CAK9865390.1"/>
    </source>
</evidence>
<evidence type="ECO:0000259" key="12">
    <source>
        <dbReference type="PROSITE" id="PS50011"/>
    </source>
</evidence>
<keyword evidence="8" id="KW-0245">EGF-like domain</keyword>
<evidence type="ECO:0000259" key="13">
    <source>
        <dbReference type="PROSITE" id="PS50026"/>
    </source>
</evidence>
<evidence type="ECO:0008006" key="16">
    <source>
        <dbReference type="Google" id="ProtNLM"/>
    </source>
</evidence>
<dbReference type="InterPro" id="IPR001245">
    <property type="entry name" value="Ser-Thr/Tyr_kinase_cat_dom"/>
</dbReference>
<keyword evidence="15" id="KW-1185">Reference proteome</keyword>
<keyword evidence="5" id="KW-0418">Kinase</keyword>
<dbReference type="PROSITE" id="PS00108">
    <property type="entry name" value="PROTEIN_KINASE_ST"/>
    <property type="match status" value="1"/>
</dbReference>
<gene>
    <name evidence="14" type="ORF">CSSPJE1EN2_LOCUS8385</name>
</gene>
<accession>A0ABP1AS33</accession>
<feature type="domain" description="EGF-like" evidence="13">
    <location>
        <begin position="177"/>
        <end position="213"/>
    </location>
</feature>
<dbReference type="InterPro" id="IPR017441">
    <property type="entry name" value="Protein_kinase_ATP_BS"/>
</dbReference>
<dbReference type="PROSITE" id="PS00010">
    <property type="entry name" value="ASX_HYDROXYL"/>
    <property type="match status" value="1"/>
</dbReference>
<protein>
    <recommendedName>
        <fullName evidence="16">Protein kinase domain-containing protein</fullName>
    </recommendedName>
</protein>
<feature type="domain" description="Protein kinase" evidence="12">
    <location>
        <begin position="304"/>
        <end position="586"/>
    </location>
</feature>
<dbReference type="SUPFAM" id="SSF57196">
    <property type="entry name" value="EGF/Laminin"/>
    <property type="match status" value="1"/>
</dbReference>
<evidence type="ECO:0000256" key="7">
    <source>
        <dbReference type="ARBA" id="ARBA00023157"/>
    </source>
</evidence>
<dbReference type="Pfam" id="PF13947">
    <property type="entry name" value="GUB_WAK_bind"/>
    <property type="match status" value="1"/>
</dbReference>
<proteinExistence type="predicted"/>
<keyword evidence="1" id="KW-0723">Serine/threonine-protein kinase</keyword>
<evidence type="ECO:0000256" key="10">
    <source>
        <dbReference type="SAM" id="MobiDB-lite"/>
    </source>
</evidence>
<dbReference type="InterPro" id="IPR008271">
    <property type="entry name" value="Ser/Thr_kinase_AS"/>
</dbReference>
<evidence type="ECO:0000256" key="11">
    <source>
        <dbReference type="SAM" id="Phobius"/>
    </source>
</evidence>
<evidence type="ECO:0000256" key="8">
    <source>
        <dbReference type="PROSITE-ProRule" id="PRU00076"/>
    </source>
</evidence>
<keyword evidence="7" id="KW-1015">Disulfide bond</keyword>
<evidence type="ECO:0000256" key="3">
    <source>
        <dbReference type="ARBA" id="ARBA00022729"/>
    </source>
</evidence>
<evidence type="ECO:0000256" key="5">
    <source>
        <dbReference type="ARBA" id="ARBA00022777"/>
    </source>
</evidence>
<dbReference type="PANTHER" id="PTHR46008">
    <property type="entry name" value="LEAF RUST 10 DISEASE-RESISTANCE LOCUS RECEPTOR-LIKE PROTEIN KINASE-LIKE 1.4"/>
    <property type="match status" value="1"/>
</dbReference>
<dbReference type="InterPro" id="IPR000719">
    <property type="entry name" value="Prot_kinase_dom"/>
</dbReference>
<dbReference type="PROSITE" id="PS50026">
    <property type="entry name" value="EGF_3"/>
    <property type="match status" value="1"/>
</dbReference>
<feature type="compositionally biased region" description="Low complexity" evidence="10">
    <location>
        <begin position="638"/>
        <end position="653"/>
    </location>
</feature>
<organism evidence="14 15">
    <name type="scientific">Sphagnum jensenii</name>
    <dbReference type="NCBI Taxonomy" id="128206"/>
    <lineage>
        <taxon>Eukaryota</taxon>
        <taxon>Viridiplantae</taxon>
        <taxon>Streptophyta</taxon>
        <taxon>Embryophyta</taxon>
        <taxon>Bryophyta</taxon>
        <taxon>Sphagnophytina</taxon>
        <taxon>Sphagnopsida</taxon>
        <taxon>Sphagnales</taxon>
        <taxon>Sphagnaceae</taxon>
        <taxon>Sphagnum</taxon>
    </lineage>
</organism>
<dbReference type="InterPro" id="IPR025287">
    <property type="entry name" value="WAK_GUB"/>
</dbReference>
<dbReference type="Proteomes" id="UP001497522">
    <property type="component" value="Chromosome 15"/>
</dbReference>
<dbReference type="InterPro" id="IPR011009">
    <property type="entry name" value="Kinase-like_dom_sf"/>
</dbReference>
<keyword evidence="6 9" id="KW-0067">ATP-binding</keyword>
<dbReference type="Gene3D" id="1.10.510.10">
    <property type="entry name" value="Transferase(Phosphotransferase) domain 1"/>
    <property type="match status" value="1"/>
</dbReference>
<sequence length="653" mass="70573">MKIQNISFSPILSSGHLFVNTMLTRNLQGTSNTCLSQCGNITIPYPFGTSPGCGLPEFSLNCTSDAGSNFSANPALLLSPPCVRNITINTRGNCGNASVVYPPSHEGGLLGREWGVQLGWAIPGPSCQNATTLGNYSCAATATCQDAPQNSGLTGYTCACTAGYDGDGYANGIGCNDINKCSNSTCSPNAVCTDTAGGYYCNCTNGFSGDGSRNGTGCQSVTKRNLLLVAGLSTTTAILVALGGVVLVLLCRIKKTRTPHTQFAQRNFESLGKLQDFFTSLTDGESNTTTLFSLKELEKATNGFADDQKLGVGGFGTVYKGTMESGLIVAVKRTNKLDTSGAQQFLNEMALLSQVNHRNLVRLHGCCLETEVPMLVYEYVPNGNLSEHLRGEKSSELGHLTWPKRMQIAIETAEAITYLHSEANPPIYHRDVKSSNILLDNMYGVKVSDFGISKLIPLDATHVSTIAQGTPGYWDPEYFLSYQLTDKSDVYSFGVVLLELITSQPPVDLNRDKMETSLVALCIPQIKEGNFEAIVDPKLLSSNFEEMATTLQEIEKVATMAMHCLAFKGDDRPSMKQVIEVLHQIKGRNCQWSEGRRNMSSEFGLVGVHEIKSIQELELIQLIDANTPNSSQSCNTFSHSSHSDYSSSPCVRK</sequence>
<keyword evidence="2" id="KW-0808">Transferase</keyword>
<dbReference type="SMART" id="SM00179">
    <property type="entry name" value="EGF_CA"/>
    <property type="match status" value="1"/>
</dbReference>
<dbReference type="InterPro" id="IPR001881">
    <property type="entry name" value="EGF-like_Ca-bd_dom"/>
</dbReference>
<comment type="caution">
    <text evidence="8">Lacks conserved residue(s) required for the propagation of feature annotation.</text>
</comment>
<dbReference type="InterPro" id="IPR000152">
    <property type="entry name" value="EGF-type_Asp/Asn_hydroxyl_site"/>
</dbReference>
<keyword evidence="11" id="KW-0472">Membrane</keyword>
<keyword evidence="11" id="KW-0812">Transmembrane</keyword>
<dbReference type="SMART" id="SM00220">
    <property type="entry name" value="S_TKc"/>
    <property type="match status" value="1"/>
</dbReference>
<dbReference type="CDD" id="cd00054">
    <property type="entry name" value="EGF_CA"/>
    <property type="match status" value="1"/>
</dbReference>
<dbReference type="Pfam" id="PF07714">
    <property type="entry name" value="PK_Tyr_Ser-Thr"/>
    <property type="match status" value="1"/>
</dbReference>
<dbReference type="SUPFAM" id="SSF56112">
    <property type="entry name" value="Protein kinase-like (PK-like)"/>
    <property type="match status" value="1"/>
</dbReference>
<keyword evidence="4 9" id="KW-0547">Nucleotide-binding</keyword>
<evidence type="ECO:0000256" key="1">
    <source>
        <dbReference type="ARBA" id="ARBA00022527"/>
    </source>
</evidence>
<dbReference type="PROSITE" id="PS00107">
    <property type="entry name" value="PROTEIN_KINASE_ATP"/>
    <property type="match status" value="1"/>
</dbReference>
<dbReference type="Gene3D" id="3.30.200.20">
    <property type="entry name" value="Phosphorylase Kinase, domain 1"/>
    <property type="match status" value="1"/>
</dbReference>
<evidence type="ECO:0000256" key="2">
    <source>
        <dbReference type="ARBA" id="ARBA00022679"/>
    </source>
</evidence>
<dbReference type="CDD" id="cd14066">
    <property type="entry name" value="STKc_IRAK"/>
    <property type="match status" value="1"/>
</dbReference>
<dbReference type="SMART" id="SM00181">
    <property type="entry name" value="EGF"/>
    <property type="match status" value="2"/>
</dbReference>
<dbReference type="PANTHER" id="PTHR46008:SF48">
    <property type="entry name" value="PROTEIN KINASE DOMAIN-CONTAINING PROTEIN"/>
    <property type="match status" value="1"/>
</dbReference>